<dbReference type="EMBL" id="FTOH01000001">
    <property type="protein sequence ID" value="SIS44924.1"/>
    <property type="molecule type" value="Genomic_DNA"/>
</dbReference>
<keyword evidence="1 3" id="KW-0489">Methyltransferase</keyword>
<dbReference type="PANTHER" id="PTHR43648:SF1">
    <property type="entry name" value="ELECTRON TRANSFER FLAVOPROTEIN BETA SUBUNIT LYSINE METHYLTRANSFERASE"/>
    <property type="match status" value="1"/>
</dbReference>
<dbReference type="SUPFAM" id="SSF53335">
    <property type="entry name" value="S-adenosyl-L-methionine-dependent methyltransferases"/>
    <property type="match status" value="1"/>
</dbReference>
<organism evidence="3 4">
    <name type="scientific">Thalassolituus maritimus</name>
    <dbReference type="NCBI Taxonomy" id="484498"/>
    <lineage>
        <taxon>Bacteria</taxon>
        <taxon>Pseudomonadati</taxon>
        <taxon>Pseudomonadota</taxon>
        <taxon>Gammaproteobacteria</taxon>
        <taxon>Oceanospirillales</taxon>
        <taxon>Oceanospirillaceae</taxon>
        <taxon>Thalassolituus</taxon>
    </lineage>
</organism>
<dbReference type="InterPro" id="IPR029063">
    <property type="entry name" value="SAM-dependent_MTases_sf"/>
</dbReference>
<evidence type="ECO:0000256" key="1">
    <source>
        <dbReference type="ARBA" id="ARBA00022603"/>
    </source>
</evidence>
<dbReference type="Pfam" id="PF06325">
    <property type="entry name" value="PrmA"/>
    <property type="match status" value="1"/>
</dbReference>
<dbReference type="OrthoDB" id="9794615at2"/>
<dbReference type="GO" id="GO:0032259">
    <property type="term" value="P:methylation"/>
    <property type="evidence" value="ECO:0007669"/>
    <property type="project" value="UniProtKB-KW"/>
</dbReference>
<dbReference type="GO" id="GO:0005840">
    <property type="term" value="C:ribosome"/>
    <property type="evidence" value="ECO:0007669"/>
    <property type="project" value="UniProtKB-KW"/>
</dbReference>
<dbReference type="CDD" id="cd02440">
    <property type="entry name" value="AdoMet_MTases"/>
    <property type="match status" value="1"/>
</dbReference>
<keyword evidence="3" id="KW-0687">Ribonucleoprotein</keyword>
<reference evidence="4" key="1">
    <citation type="submission" date="2017-01" db="EMBL/GenBank/DDBJ databases">
        <authorList>
            <person name="Varghese N."/>
            <person name="Submissions S."/>
        </authorList>
    </citation>
    <scope>NUCLEOTIDE SEQUENCE [LARGE SCALE GENOMIC DNA]</scope>
    <source>
        <strain evidence="4">DSM 24913</strain>
    </source>
</reference>
<accession>A0A1N7J6J1</accession>
<evidence type="ECO:0000256" key="2">
    <source>
        <dbReference type="ARBA" id="ARBA00022679"/>
    </source>
</evidence>
<dbReference type="Proteomes" id="UP000185639">
    <property type="component" value="Unassembled WGS sequence"/>
</dbReference>
<name>A0A1N7J6J1_9GAMM</name>
<proteinExistence type="predicted"/>
<evidence type="ECO:0000313" key="3">
    <source>
        <dbReference type="EMBL" id="SIS44924.1"/>
    </source>
</evidence>
<dbReference type="PANTHER" id="PTHR43648">
    <property type="entry name" value="ELECTRON TRANSFER FLAVOPROTEIN BETA SUBUNIT LYSINE METHYLTRANSFERASE"/>
    <property type="match status" value="1"/>
</dbReference>
<protein>
    <submittedName>
        <fullName evidence="3">Ribosomal protein L11 methyltransferase (PrmA)</fullName>
    </submittedName>
</protein>
<dbReference type="Gene3D" id="3.40.50.150">
    <property type="entry name" value="Vaccinia Virus protein VP39"/>
    <property type="match status" value="1"/>
</dbReference>
<gene>
    <name evidence="3" type="ORF">SAMN05421686_101410</name>
</gene>
<sequence length="227" mass="24879">MPPSENTPFARELEQLTASLALPGARLSRRWLDNELLALWLLEVDDHLRLDTQAIGRFWQRLPFWAFAWAGGRALASYIANNHHLVEGKRVLDFGCGSGIAGIAAGMAGASEVWVADLDPNALMATRVNAALNGIDVHVVSNGEDWPEVDVVLAADVLYDISSSDDLRALTLSVPEWLLAESEKVAPDFVDLQCLDSIVTSTLPMIGDFDEEVQIGIYCRNHQVTLN</sequence>
<keyword evidence="2 3" id="KW-0808">Transferase</keyword>
<dbReference type="RefSeq" id="WP_076513968.1">
    <property type="nucleotide sequence ID" value="NZ_FTOH01000001.1"/>
</dbReference>
<evidence type="ECO:0000313" key="4">
    <source>
        <dbReference type="Proteomes" id="UP000185639"/>
    </source>
</evidence>
<dbReference type="InterPro" id="IPR050078">
    <property type="entry name" value="Ribosomal_L11_MeTrfase_PrmA"/>
</dbReference>
<dbReference type="AlphaFoldDB" id="A0A1N7J6J1"/>
<dbReference type="GO" id="GO:0016279">
    <property type="term" value="F:protein-lysine N-methyltransferase activity"/>
    <property type="evidence" value="ECO:0007669"/>
    <property type="project" value="TreeGrafter"/>
</dbReference>
<keyword evidence="4" id="KW-1185">Reference proteome</keyword>
<dbReference type="STRING" id="484498.SAMN05421686_101410"/>
<keyword evidence="3" id="KW-0689">Ribosomal protein</keyword>